<dbReference type="AlphaFoldDB" id="A0A099KDZ6"/>
<dbReference type="PATRIC" id="fig|28229.3.peg.4186"/>
<proteinExistence type="predicted"/>
<gene>
    <name evidence="5" type="ORF">GAB14E_4212</name>
</gene>
<evidence type="ECO:0000259" key="4">
    <source>
        <dbReference type="Pfam" id="PF02668"/>
    </source>
</evidence>
<evidence type="ECO:0000256" key="3">
    <source>
        <dbReference type="ARBA" id="ARBA00023194"/>
    </source>
</evidence>
<dbReference type="InterPro" id="IPR003819">
    <property type="entry name" value="TauD/TfdA-like"/>
</dbReference>
<dbReference type="GO" id="GO:0017000">
    <property type="term" value="P:antibiotic biosynthetic process"/>
    <property type="evidence" value="ECO:0007669"/>
    <property type="project" value="UniProtKB-KW"/>
</dbReference>
<reference evidence="5 6" key="1">
    <citation type="submission" date="2014-08" db="EMBL/GenBank/DDBJ databases">
        <title>Genomic and Phenotypic Diversity of Colwellia psychrerythraea strains from Disparate Marine Basins.</title>
        <authorList>
            <person name="Techtmann S.M."/>
            <person name="Stelling S.C."/>
            <person name="Utturkar S.M."/>
            <person name="Alshibli N."/>
            <person name="Harris A."/>
            <person name="Brown S.D."/>
            <person name="Hazen T.C."/>
        </authorList>
    </citation>
    <scope>NUCLEOTIDE SEQUENCE [LARGE SCALE GENOMIC DNA]</scope>
    <source>
        <strain evidence="5 6">GAB14E</strain>
    </source>
</reference>
<organism evidence="5 6">
    <name type="scientific">Colwellia psychrerythraea</name>
    <name type="common">Vibrio psychroerythus</name>
    <dbReference type="NCBI Taxonomy" id="28229"/>
    <lineage>
        <taxon>Bacteria</taxon>
        <taxon>Pseudomonadati</taxon>
        <taxon>Pseudomonadota</taxon>
        <taxon>Gammaproteobacteria</taxon>
        <taxon>Alteromonadales</taxon>
        <taxon>Colwelliaceae</taxon>
        <taxon>Colwellia</taxon>
    </lineage>
</organism>
<accession>A0A099KDZ6</accession>
<dbReference type="Proteomes" id="UP000029868">
    <property type="component" value="Unassembled WGS sequence"/>
</dbReference>
<comment type="cofactor">
    <cofactor evidence="1">
        <name>Fe(2+)</name>
        <dbReference type="ChEBI" id="CHEBI:29033"/>
    </cofactor>
</comment>
<dbReference type="PANTHER" id="PTHR10696">
    <property type="entry name" value="GAMMA-BUTYROBETAINE HYDROXYLASE-RELATED"/>
    <property type="match status" value="1"/>
</dbReference>
<sequence length="333" mass="37865">MSFNKWKNKKTRTSDTTDSLVSKGFLKESPTLPLVYTCNVPNLNLPIWYKNNEQQVQDDLDKYGAVLFRGFNIHSQEDFQSFVSHSIKKTAQYVEGATPRTNLTKGIYTATEFPPDQEIALHNELSYVTTPPNKIVFCCLTAPQHGGQTQIVDIRKVLNRIDGEIVREFEKRGGWLLRRNYGNGFGPSVQKAFGMTDIEEIKAYGAAVDLKVTEISDGIVVTEQVRKAVHQHPQSGERVWFNHISFWHPSTLCPQVKEKMLEDLALSEFPFSTCFGDGSVIDDDTIEVIRRAYSDEEVKFDWRESDVLLLDNWNVAHGRKPFTGERLVLVAMG</sequence>
<dbReference type="Gene3D" id="3.60.130.10">
    <property type="entry name" value="Clavaminate synthase-like"/>
    <property type="match status" value="1"/>
</dbReference>
<evidence type="ECO:0000313" key="5">
    <source>
        <dbReference type="EMBL" id="KGJ88242.1"/>
    </source>
</evidence>
<keyword evidence="3" id="KW-0045">Antibiotic biosynthesis</keyword>
<protein>
    <submittedName>
        <fullName evidence="5">Taurine catabolism dioxygenase TauD/TfdA</fullName>
    </submittedName>
</protein>
<name>A0A099KDZ6_COLPS</name>
<dbReference type="OrthoDB" id="9769888at2"/>
<dbReference type="SUPFAM" id="SSF51197">
    <property type="entry name" value="Clavaminate synthase-like"/>
    <property type="match status" value="1"/>
</dbReference>
<dbReference type="GO" id="GO:0016706">
    <property type="term" value="F:2-oxoglutarate-dependent dioxygenase activity"/>
    <property type="evidence" value="ECO:0007669"/>
    <property type="project" value="UniProtKB-ARBA"/>
</dbReference>
<dbReference type="Pfam" id="PF02668">
    <property type="entry name" value="TauD"/>
    <property type="match status" value="1"/>
</dbReference>
<dbReference type="InterPro" id="IPR042098">
    <property type="entry name" value="TauD-like_sf"/>
</dbReference>
<keyword evidence="5" id="KW-0223">Dioxygenase</keyword>
<evidence type="ECO:0000256" key="2">
    <source>
        <dbReference type="ARBA" id="ARBA00023002"/>
    </source>
</evidence>
<dbReference type="PANTHER" id="PTHR10696:SF56">
    <property type="entry name" value="TAUD_TFDA-LIKE DOMAIN-CONTAINING PROTEIN"/>
    <property type="match status" value="1"/>
</dbReference>
<dbReference type="EMBL" id="JQEC01000067">
    <property type="protein sequence ID" value="KGJ88242.1"/>
    <property type="molecule type" value="Genomic_DNA"/>
</dbReference>
<evidence type="ECO:0000256" key="1">
    <source>
        <dbReference type="ARBA" id="ARBA00001954"/>
    </source>
</evidence>
<feature type="domain" description="TauD/TfdA-like" evidence="4">
    <location>
        <begin position="40"/>
        <end position="331"/>
    </location>
</feature>
<keyword evidence="2" id="KW-0560">Oxidoreductase</keyword>
<dbReference type="InterPro" id="IPR050411">
    <property type="entry name" value="AlphaKG_dependent_hydroxylases"/>
</dbReference>
<evidence type="ECO:0000313" key="6">
    <source>
        <dbReference type="Proteomes" id="UP000029868"/>
    </source>
</evidence>
<comment type="caution">
    <text evidence="5">The sequence shown here is derived from an EMBL/GenBank/DDBJ whole genome shotgun (WGS) entry which is preliminary data.</text>
</comment>